<name>A0ABX3YEE8_9ACTN</name>
<accession>A0ABX3YEE8</accession>
<dbReference type="EMBL" id="MRYD01000155">
    <property type="protein sequence ID" value="OSZ57921.1"/>
    <property type="molecule type" value="Genomic_DNA"/>
</dbReference>
<dbReference type="RefSeq" id="WP_086171486.1">
    <property type="nucleotide sequence ID" value="NZ_MRYD01000155.1"/>
</dbReference>
<organism evidence="1 2">
    <name type="scientific">Streptomyces pharetrae CZA14</name>
    <dbReference type="NCBI Taxonomy" id="1144883"/>
    <lineage>
        <taxon>Bacteria</taxon>
        <taxon>Bacillati</taxon>
        <taxon>Actinomycetota</taxon>
        <taxon>Actinomycetes</taxon>
        <taxon>Kitasatosporales</taxon>
        <taxon>Streptomycetaceae</taxon>
        <taxon>Streptomyces</taxon>
    </lineage>
</organism>
<evidence type="ECO:0000313" key="2">
    <source>
        <dbReference type="Proteomes" id="UP000194266"/>
    </source>
</evidence>
<reference evidence="1 2" key="1">
    <citation type="submission" date="2016-12" db="EMBL/GenBank/DDBJ databases">
        <title>Genome Mining:The Detection of Biosynthetic Gene Clusters to Aid in the Expression of Curamycin A produced by Streptomyces sp. strain CZA14.</title>
        <authorList>
            <person name="Durrell K.A."/>
            <person name="Kirby B.M."/>
            <person name="Khan W."/>
            <person name="Mthethwa T."/>
            <person name="Le Roes-Hill M."/>
        </authorList>
    </citation>
    <scope>NUCLEOTIDE SEQUENCE [LARGE SCALE GENOMIC DNA]</scope>
    <source>
        <strain evidence="1 2">CZA14</strain>
    </source>
</reference>
<keyword evidence="2" id="KW-1185">Reference proteome</keyword>
<evidence type="ECO:0000313" key="1">
    <source>
        <dbReference type="EMBL" id="OSZ57921.1"/>
    </source>
</evidence>
<proteinExistence type="predicted"/>
<comment type="caution">
    <text evidence="1">The sequence shown here is derived from an EMBL/GenBank/DDBJ whole genome shotgun (WGS) entry which is preliminary data.</text>
</comment>
<protein>
    <submittedName>
        <fullName evidence="1">Uncharacterized protein</fullName>
    </submittedName>
</protein>
<gene>
    <name evidence="1" type="ORF">OQI_24600</name>
</gene>
<dbReference type="Proteomes" id="UP000194266">
    <property type="component" value="Unassembled WGS sequence"/>
</dbReference>
<sequence>MLSVSQLTESKSLGPTTVNKCDDVVCLDIVGTGLHIEKWSTSAFGNVGCAQATFDFFNGGYADKHSNPICPDSSGPGVYWSRSGPTGWYRDGTEVCNYWQGARGSLPGYPCAEIHD</sequence>